<dbReference type="Pfam" id="PF03140">
    <property type="entry name" value="DUF247"/>
    <property type="match status" value="1"/>
</dbReference>
<dbReference type="AlphaFoldDB" id="A0AAP0N5Q0"/>
<proteinExistence type="predicted"/>
<accession>A0AAP0N5Q0</accession>
<evidence type="ECO:0000256" key="1">
    <source>
        <dbReference type="SAM" id="MobiDB-lite"/>
    </source>
</evidence>
<evidence type="ECO:0000256" key="2">
    <source>
        <dbReference type="SAM" id="Phobius"/>
    </source>
</evidence>
<gene>
    <name evidence="3" type="ORF">L1049_007390</name>
</gene>
<keyword evidence="2" id="KW-0472">Membrane</keyword>
<keyword evidence="4" id="KW-1185">Reference proteome</keyword>
<organism evidence="3 4">
    <name type="scientific">Liquidambar formosana</name>
    <name type="common">Formosan gum</name>
    <dbReference type="NCBI Taxonomy" id="63359"/>
    <lineage>
        <taxon>Eukaryota</taxon>
        <taxon>Viridiplantae</taxon>
        <taxon>Streptophyta</taxon>
        <taxon>Embryophyta</taxon>
        <taxon>Tracheophyta</taxon>
        <taxon>Spermatophyta</taxon>
        <taxon>Magnoliopsida</taxon>
        <taxon>eudicotyledons</taxon>
        <taxon>Gunneridae</taxon>
        <taxon>Pentapetalae</taxon>
        <taxon>Saxifragales</taxon>
        <taxon>Altingiaceae</taxon>
        <taxon>Liquidambar</taxon>
    </lineage>
</organism>
<name>A0AAP0N5Q0_LIQFO</name>
<dbReference type="PANTHER" id="PTHR31549">
    <property type="entry name" value="PROTEIN, PUTATIVE (DUF247)-RELATED-RELATED"/>
    <property type="match status" value="1"/>
</dbReference>
<feature type="compositionally biased region" description="Polar residues" evidence="1">
    <location>
        <begin position="1"/>
        <end position="14"/>
    </location>
</feature>
<reference evidence="3 4" key="1">
    <citation type="journal article" date="2024" name="Plant J.">
        <title>Genome sequences and population genomics reveal climatic adaptation and genomic divergence between two closely related sweetgum species.</title>
        <authorList>
            <person name="Xu W.Q."/>
            <person name="Ren C.Q."/>
            <person name="Zhang X.Y."/>
            <person name="Comes H.P."/>
            <person name="Liu X.H."/>
            <person name="Li Y.G."/>
            <person name="Kettle C.J."/>
            <person name="Jalonen R."/>
            <person name="Gaisberger H."/>
            <person name="Ma Y.Z."/>
            <person name="Qiu Y.X."/>
        </authorList>
    </citation>
    <scope>NUCLEOTIDE SEQUENCE [LARGE SCALE GENOMIC DNA]</scope>
    <source>
        <strain evidence="3">Hangzhou</strain>
    </source>
</reference>
<dbReference type="EMBL" id="JBBPBK010000027">
    <property type="protein sequence ID" value="KAK9267033.1"/>
    <property type="molecule type" value="Genomic_DNA"/>
</dbReference>
<protein>
    <submittedName>
        <fullName evidence="3">Uncharacterized protein</fullName>
    </submittedName>
</protein>
<dbReference type="InterPro" id="IPR004158">
    <property type="entry name" value="DUF247_pln"/>
</dbReference>
<sequence>MNVNTWASNSSVWSDPSGKKPKISLTVQTCILTMACCKEELSTPLLPEEPPRGAVLTKILRSLRSISNCEDVNASQSSSPYTLIQKVPNILRCNKDLNKYLEPMVVSIGPHHYNKVKLQPGEKLKHKLMEKFFHNRDWSVLYQKILNKIKGLRKCYDEDTTENYDDETLAWMLFVDGSSVLLFIHCYVNDQYSLCRDLKIKHHEVVFMHRDLFLLENQLPFRVLKELMCSEIEYEVWKREIEAFIRMDIESPRRLQETRTIEGLEDTPDQANNQKPLLMKEPPHLLDLLREGLIRKPDQGNNPGTQATMNRTSYIVDISGGPVLPQDRKAWFCGLCCQPTRPRGKSIKKTEDGRSFRNITELKAVGIHLKASDTNYVTDVSFESSSCFNFYAYLKLPRIIVDNSTIAKFLNLAAYEMSPGYVNGLEVTSYICFLESLIDHPDDVKELREDQVVFNFLGSDKEVAKLFNMISNDLVPDPEMYKSVEESIQEHFLCRCNTWMAKGLHDHCSSPWTMIAFFAATFVIILTFLQTFYTMFPQS</sequence>
<comment type="caution">
    <text evidence="3">The sequence shown here is derived from an EMBL/GenBank/DDBJ whole genome shotgun (WGS) entry which is preliminary data.</text>
</comment>
<evidence type="ECO:0000313" key="3">
    <source>
        <dbReference type="EMBL" id="KAK9267033.1"/>
    </source>
</evidence>
<evidence type="ECO:0000313" key="4">
    <source>
        <dbReference type="Proteomes" id="UP001415857"/>
    </source>
</evidence>
<feature type="region of interest" description="Disordered" evidence="1">
    <location>
        <begin position="1"/>
        <end position="20"/>
    </location>
</feature>
<dbReference type="PANTHER" id="PTHR31549:SF191">
    <property type="entry name" value="DUF247 DOMAIN PROTEIN"/>
    <property type="match status" value="1"/>
</dbReference>
<keyword evidence="2" id="KW-0812">Transmembrane</keyword>
<dbReference type="Proteomes" id="UP001415857">
    <property type="component" value="Unassembled WGS sequence"/>
</dbReference>
<feature type="transmembrane region" description="Helical" evidence="2">
    <location>
        <begin position="512"/>
        <end position="536"/>
    </location>
</feature>
<keyword evidence="2" id="KW-1133">Transmembrane helix</keyword>